<gene>
    <name evidence="1" type="ORF">MEDL_54699</name>
</gene>
<sequence>MKGRYLTYRPDTFRYHFQHQTVLESVMISYSKIEQEVVISMLSFDFIREMVRLQNYRENEGEVILKVSQTLYDKLAERIVEILQSQYFKRTLTFNLQLLYDMQIIREDNEHFITSLLTASHNAYMCSDYNLETDILVENTFRKFKLYFPAAFLEYVGKQTGMHTSLTNMFDHLRSILLNETNDDLLHVCKYFLLQTFFDICEKDFENLLEAAWGVLKLFISFTNHYEYFQNIIDKACISCPITTLEWLFKTFDKEIFEGRRMLLNACQHKRLNSVKFLFKSFKHETFDFNEILIAAVKNVRKESNTEVLQCLCENIKSSSGEMSKSILSVCEIIWPKDMDALLKNADPSLFDSKSILKRAVRNRREGSLECLVKWIITNVNPNILDLTEIMNIVCVLEVLEIGKLLIMTIENKLLDVDVIMIAAIQKYWEGEHESFIIWLISNIDLALFNFKTIEAEACKMENWTK</sequence>
<comment type="caution">
    <text evidence="1">The sequence shown here is derived from an EMBL/GenBank/DDBJ whole genome shotgun (WGS) entry which is preliminary data.</text>
</comment>
<dbReference type="EMBL" id="CAJPWZ010002675">
    <property type="protein sequence ID" value="CAG2242515.1"/>
    <property type="molecule type" value="Genomic_DNA"/>
</dbReference>
<organism evidence="1 2">
    <name type="scientific">Mytilus edulis</name>
    <name type="common">Blue mussel</name>
    <dbReference type="NCBI Taxonomy" id="6550"/>
    <lineage>
        <taxon>Eukaryota</taxon>
        <taxon>Metazoa</taxon>
        <taxon>Spiralia</taxon>
        <taxon>Lophotrochozoa</taxon>
        <taxon>Mollusca</taxon>
        <taxon>Bivalvia</taxon>
        <taxon>Autobranchia</taxon>
        <taxon>Pteriomorphia</taxon>
        <taxon>Mytilida</taxon>
        <taxon>Mytiloidea</taxon>
        <taxon>Mytilidae</taxon>
        <taxon>Mytilinae</taxon>
        <taxon>Mytilus</taxon>
    </lineage>
</organism>
<reference evidence="1" key="1">
    <citation type="submission" date="2021-03" db="EMBL/GenBank/DDBJ databases">
        <authorList>
            <person name="Bekaert M."/>
        </authorList>
    </citation>
    <scope>NUCLEOTIDE SEQUENCE</scope>
</reference>
<protein>
    <submittedName>
        <fullName evidence="1">Uncharacterized protein</fullName>
    </submittedName>
</protein>
<dbReference type="AlphaFoldDB" id="A0A8S3U7T5"/>
<accession>A0A8S3U7T5</accession>
<dbReference type="Proteomes" id="UP000683360">
    <property type="component" value="Unassembled WGS sequence"/>
</dbReference>
<evidence type="ECO:0000313" key="1">
    <source>
        <dbReference type="EMBL" id="CAG2242515.1"/>
    </source>
</evidence>
<evidence type="ECO:0000313" key="2">
    <source>
        <dbReference type="Proteomes" id="UP000683360"/>
    </source>
</evidence>
<keyword evidence="2" id="KW-1185">Reference proteome</keyword>
<name>A0A8S3U7T5_MYTED</name>
<proteinExistence type="predicted"/>